<evidence type="ECO:0000256" key="1">
    <source>
        <dbReference type="SAM" id="MobiDB-lite"/>
    </source>
</evidence>
<dbReference type="AlphaFoldDB" id="A0AA44DEF7"/>
<dbReference type="RefSeq" id="WP_168439338.1">
    <property type="nucleotide sequence ID" value="NZ_JAAXOU010000141.1"/>
</dbReference>
<dbReference type="PROSITE" id="PS51257">
    <property type="entry name" value="PROKAR_LIPOPROTEIN"/>
    <property type="match status" value="1"/>
</dbReference>
<sequence>MTHGSTRTARFPRTVVSLLGALCAGGLIVSVSACSPSPAPPSREAPASGGADGGQRVPYWVEGVTPEVVAGKLHVTIPPGATDRRAAHQRGFQDDGLLLAFTLPKADTGRFVGELAPETPLSHRREPLPSAGDAVPTTPFAHLGLEEPEALADVTEGPVCGPCRGDLNSLSVAVHPLDAQRDRVYLRGVD</sequence>
<gene>
    <name evidence="2" type="ORF">HGA06_13515</name>
</gene>
<feature type="region of interest" description="Disordered" evidence="1">
    <location>
        <begin position="35"/>
        <end position="54"/>
    </location>
</feature>
<evidence type="ECO:0000313" key="2">
    <source>
        <dbReference type="EMBL" id="NKY15139.1"/>
    </source>
</evidence>
<reference evidence="2 3" key="1">
    <citation type="submission" date="2020-04" db="EMBL/GenBank/DDBJ databases">
        <title>MicrobeNet Type strains.</title>
        <authorList>
            <person name="Nicholson A.C."/>
        </authorList>
    </citation>
    <scope>NUCLEOTIDE SEQUENCE [LARGE SCALE GENOMIC DNA]</scope>
    <source>
        <strain evidence="2 3">DSM 40738</strain>
    </source>
</reference>
<comment type="caution">
    <text evidence="2">The sequence shown here is derived from an EMBL/GenBank/DDBJ whole genome shotgun (WGS) entry which is preliminary data.</text>
</comment>
<dbReference type="EMBL" id="JAAXOU010000141">
    <property type="protein sequence ID" value="NKY15139.1"/>
    <property type="molecule type" value="Genomic_DNA"/>
</dbReference>
<keyword evidence="3" id="KW-1185">Reference proteome</keyword>
<name>A0AA44DEF7_STRE0</name>
<accession>A0AA44DEF7</accession>
<evidence type="ECO:0000313" key="3">
    <source>
        <dbReference type="Proteomes" id="UP000570003"/>
    </source>
</evidence>
<dbReference type="Proteomes" id="UP000570003">
    <property type="component" value="Unassembled WGS sequence"/>
</dbReference>
<organism evidence="2 3">
    <name type="scientific">Streptomyces somaliensis (strain ATCC 33201 / DSM 40738 / JCM 12659 / KCTC 9044 / NCTC 11332 / NRRL B-12077 / IP 733)</name>
    <dbReference type="NCBI Taxonomy" id="1134445"/>
    <lineage>
        <taxon>Bacteria</taxon>
        <taxon>Bacillati</taxon>
        <taxon>Actinomycetota</taxon>
        <taxon>Actinomycetes</taxon>
        <taxon>Kitasatosporales</taxon>
        <taxon>Streptomycetaceae</taxon>
        <taxon>Streptomyces</taxon>
    </lineage>
</organism>
<protein>
    <recommendedName>
        <fullName evidence="4">Lipoprotein</fullName>
    </recommendedName>
</protein>
<evidence type="ECO:0008006" key="4">
    <source>
        <dbReference type="Google" id="ProtNLM"/>
    </source>
</evidence>
<proteinExistence type="predicted"/>